<dbReference type="InterPro" id="IPR008391">
    <property type="entry name" value="AXE1_dom"/>
</dbReference>
<dbReference type="AlphaFoldDB" id="A0A1W2EX90"/>
<evidence type="ECO:0000256" key="1">
    <source>
        <dbReference type="PIRSR" id="PIRSR639069-1"/>
    </source>
</evidence>
<evidence type="ECO:0000259" key="2">
    <source>
        <dbReference type="Pfam" id="PF05448"/>
    </source>
</evidence>
<dbReference type="Pfam" id="PF05448">
    <property type="entry name" value="AXE1"/>
    <property type="match status" value="1"/>
</dbReference>
<evidence type="ECO:0000313" key="4">
    <source>
        <dbReference type="Proteomes" id="UP000192678"/>
    </source>
</evidence>
<proteinExistence type="predicted"/>
<dbReference type="OrthoDB" id="3668964at2"/>
<name>A0A1W2EX90_9SPHI</name>
<feature type="active site" description="Charge relay system" evidence="1">
    <location>
        <position position="387"/>
    </location>
</feature>
<dbReference type="PANTHER" id="PTHR40111">
    <property type="entry name" value="CEPHALOSPORIN-C DEACETYLASE"/>
    <property type="match status" value="1"/>
</dbReference>
<dbReference type="InterPro" id="IPR029058">
    <property type="entry name" value="AB_hydrolase_fold"/>
</dbReference>
<dbReference type="Proteomes" id="UP000192678">
    <property type="component" value="Unassembled WGS sequence"/>
</dbReference>
<feature type="domain" description="Acetyl xylan esterase" evidence="2">
    <location>
        <begin position="137"/>
        <end position="432"/>
    </location>
</feature>
<dbReference type="GO" id="GO:0052689">
    <property type="term" value="F:carboxylic ester hydrolase activity"/>
    <property type="evidence" value="ECO:0007669"/>
    <property type="project" value="TreeGrafter"/>
</dbReference>
<gene>
    <name evidence="3" type="ORF">SAMN04488101_11774</name>
</gene>
<reference evidence="3 4" key="1">
    <citation type="submission" date="2017-04" db="EMBL/GenBank/DDBJ databases">
        <authorList>
            <person name="Afonso C.L."/>
            <person name="Miller P.J."/>
            <person name="Scott M.A."/>
            <person name="Spackman E."/>
            <person name="Goraichik I."/>
            <person name="Dimitrov K.M."/>
            <person name="Suarez D.L."/>
            <person name="Swayne D.E."/>
        </authorList>
    </citation>
    <scope>NUCLEOTIDE SEQUENCE [LARGE SCALE GENOMIC DNA]</scope>
    <source>
        <strain evidence="3 4">DSM 19625</strain>
    </source>
</reference>
<keyword evidence="4" id="KW-1185">Reference proteome</keyword>
<dbReference type="EMBL" id="FWYB01000017">
    <property type="protein sequence ID" value="SMD14314.1"/>
    <property type="molecule type" value="Genomic_DNA"/>
</dbReference>
<dbReference type="STRING" id="475255.SAMN04488101_11774"/>
<organism evidence="3 4">
    <name type="scientific">Pedobacter nyackensis</name>
    <dbReference type="NCBI Taxonomy" id="475255"/>
    <lineage>
        <taxon>Bacteria</taxon>
        <taxon>Pseudomonadati</taxon>
        <taxon>Bacteroidota</taxon>
        <taxon>Sphingobacteriia</taxon>
        <taxon>Sphingobacteriales</taxon>
        <taxon>Sphingobacteriaceae</taxon>
        <taxon>Pedobacter</taxon>
    </lineage>
</organism>
<dbReference type="RefSeq" id="WP_084291692.1">
    <property type="nucleotide sequence ID" value="NZ_FWYB01000017.1"/>
</dbReference>
<dbReference type="Gene3D" id="3.40.50.1820">
    <property type="entry name" value="alpha/beta hydrolase"/>
    <property type="match status" value="1"/>
</dbReference>
<dbReference type="GO" id="GO:0005976">
    <property type="term" value="P:polysaccharide metabolic process"/>
    <property type="evidence" value="ECO:0007669"/>
    <property type="project" value="TreeGrafter"/>
</dbReference>
<evidence type="ECO:0000313" key="3">
    <source>
        <dbReference type="EMBL" id="SMD14314.1"/>
    </source>
</evidence>
<protein>
    <submittedName>
        <fullName evidence="3">Cephalosporin-C deacetylase</fullName>
    </submittedName>
</protein>
<dbReference type="SUPFAM" id="SSF53474">
    <property type="entry name" value="alpha/beta-Hydrolases"/>
    <property type="match status" value="1"/>
</dbReference>
<sequence>MKVLNKKNAFASLRCGLILLFQLGIVTVCFAQTEVVKIKVNADHPDWAYKIGEKVTFSVSAVKGDKILKDVKFNYTIGLERMGPIKEGSSVLSKDLELIDGGSLDKPGFLRCIATAEIEGKKYRGLATAAFEPEHIKPTTDMPKDFVNFWDKTKADAAKIPMDAKMDPLPEKSTATVDVFAVNFQNYQTGSRIYGMLSMPKKPGKYPAILRVPGAGVRGYSADVGMADKGFIVLQIGIHGIPLNMPDTTYQRLANGSLKGYSLSNANNRDTYYFKRVFMGCVRANDFICSLPSYDGKNLAVAGGSQGGALTIATAALDNRVKYMVAYFPGMCDHTGYLFGRTGGWPAWLKNVDKVNKKQIETSKYYDMVNFASLLKIPGLYSWGYNDETCPPTSSYAAYNGIVAPKELFIVKESGHEYMPEQRKKMNAWLEKKLNGK</sequence>
<dbReference type="InterPro" id="IPR039069">
    <property type="entry name" value="CE7"/>
</dbReference>
<dbReference type="PANTHER" id="PTHR40111:SF1">
    <property type="entry name" value="CEPHALOSPORIN-C DEACETYLASE"/>
    <property type="match status" value="1"/>
</dbReference>
<feature type="active site" description="Charge relay system" evidence="1">
    <location>
        <position position="416"/>
    </location>
</feature>
<feature type="active site" description="Nucleophile" evidence="1">
    <location>
        <position position="305"/>
    </location>
</feature>
<accession>A0A1W2EX90</accession>